<proteinExistence type="predicted"/>
<dbReference type="AlphaFoldDB" id="A0A5M3W852"/>
<accession>A0A5M3W852</accession>
<evidence type="ECO:0000313" key="1">
    <source>
        <dbReference type="EMBL" id="GES05245.1"/>
    </source>
</evidence>
<sequence length="192" mass="21334">MLLPLVRTAFQGELLAWLYLHPEDEYPLVVLAQQFRVSPASVTREVDRLSAAGLIKVRRVGNLRLVSADEETIIARPLTELLALTYGPIVVLPELLSGVPGVEEAYIYGSWAARYEGEPGRVPRDVDVLVVGEPGEDDLYLVARRAEQQLGREVNLRRMSRGTWESTDEDPFLESLRSRPLVGLEIEGTGVA</sequence>
<protein>
    <submittedName>
        <fullName evidence="1">ArsR family transcriptional regulator</fullName>
    </submittedName>
</protein>
<dbReference type="SUPFAM" id="SSF46785">
    <property type="entry name" value="Winged helix' DNA-binding domain"/>
    <property type="match status" value="1"/>
</dbReference>
<organism evidence="1 2">
    <name type="scientific">Acrocarpospora corrugata</name>
    <dbReference type="NCBI Taxonomy" id="35763"/>
    <lineage>
        <taxon>Bacteria</taxon>
        <taxon>Bacillati</taxon>
        <taxon>Actinomycetota</taxon>
        <taxon>Actinomycetes</taxon>
        <taxon>Streptosporangiales</taxon>
        <taxon>Streptosporangiaceae</taxon>
        <taxon>Acrocarpospora</taxon>
    </lineage>
</organism>
<reference evidence="1 2" key="1">
    <citation type="submission" date="2019-10" db="EMBL/GenBank/DDBJ databases">
        <title>Whole genome shotgun sequence of Acrocarpospora corrugata NBRC 13972.</title>
        <authorList>
            <person name="Ichikawa N."/>
            <person name="Kimura A."/>
            <person name="Kitahashi Y."/>
            <person name="Komaki H."/>
            <person name="Oguchi A."/>
        </authorList>
    </citation>
    <scope>NUCLEOTIDE SEQUENCE [LARGE SCALE GENOMIC DNA]</scope>
    <source>
        <strain evidence="1 2">NBRC 13972</strain>
    </source>
</reference>
<dbReference type="EMBL" id="BLAD01000096">
    <property type="protein sequence ID" value="GES05245.1"/>
    <property type="molecule type" value="Genomic_DNA"/>
</dbReference>
<evidence type="ECO:0000313" key="2">
    <source>
        <dbReference type="Proteomes" id="UP000334990"/>
    </source>
</evidence>
<dbReference type="Proteomes" id="UP000334990">
    <property type="component" value="Unassembled WGS sequence"/>
</dbReference>
<gene>
    <name evidence="1" type="ORF">Acor_73130</name>
</gene>
<dbReference type="InterPro" id="IPR036390">
    <property type="entry name" value="WH_DNA-bd_sf"/>
</dbReference>
<keyword evidence="2" id="KW-1185">Reference proteome</keyword>
<comment type="caution">
    <text evidence="1">The sequence shown here is derived from an EMBL/GenBank/DDBJ whole genome shotgun (WGS) entry which is preliminary data.</text>
</comment>
<dbReference type="InterPro" id="IPR036388">
    <property type="entry name" value="WH-like_DNA-bd_sf"/>
</dbReference>
<name>A0A5M3W852_9ACTN</name>
<dbReference type="Gene3D" id="1.10.10.10">
    <property type="entry name" value="Winged helix-like DNA-binding domain superfamily/Winged helix DNA-binding domain"/>
    <property type="match status" value="1"/>
</dbReference>